<dbReference type="EMBL" id="JAFBDR010000023">
    <property type="protein sequence ID" value="MBM7572921.1"/>
    <property type="molecule type" value="Genomic_DNA"/>
</dbReference>
<dbReference type="Proteomes" id="UP001296943">
    <property type="component" value="Unassembled WGS sequence"/>
</dbReference>
<evidence type="ECO:0000256" key="1">
    <source>
        <dbReference type="SAM" id="Coils"/>
    </source>
</evidence>
<gene>
    <name evidence="3" type="ORF">JOC48_003453</name>
</gene>
<feature type="coiled-coil region" evidence="1">
    <location>
        <begin position="10"/>
        <end position="44"/>
    </location>
</feature>
<sequence length="72" mass="8367">MEDGLNGKNIESNYGKVRNYETRMESLEQEQQGIKLDVKQINNKLDLLTKQTSNSIDTDNNDTQNHIDFLEH</sequence>
<name>A0ABS2N452_9BACI</name>
<protein>
    <submittedName>
        <fullName evidence="3">Uncharacterized protein (UPF0335 family)</fullName>
    </submittedName>
</protein>
<dbReference type="RefSeq" id="WP_204501596.1">
    <property type="nucleotide sequence ID" value="NZ_JAFBDR010000023.1"/>
</dbReference>
<evidence type="ECO:0000256" key="2">
    <source>
        <dbReference type="SAM" id="MobiDB-lite"/>
    </source>
</evidence>
<evidence type="ECO:0000313" key="4">
    <source>
        <dbReference type="Proteomes" id="UP001296943"/>
    </source>
</evidence>
<feature type="compositionally biased region" description="Polar residues" evidence="2">
    <location>
        <begin position="50"/>
        <end position="66"/>
    </location>
</feature>
<accession>A0ABS2N452</accession>
<feature type="region of interest" description="Disordered" evidence="2">
    <location>
        <begin position="50"/>
        <end position="72"/>
    </location>
</feature>
<keyword evidence="4" id="KW-1185">Reference proteome</keyword>
<evidence type="ECO:0000313" key="3">
    <source>
        <dbReference type="EMBL" id="MBM7572921.1"/>
    </source>
</evidence>
<organism evidence="3 4">
    <name type="scientific">Aquibacillus albus</name>
    <dbReference type="NCBI Taxonomy" id="1168171"/>
    <lineage>
        <taxon>Bacteria</taxon>
        <taxon>Bacillati</taxon>
        <taxon>Bacillota</taxon>
        <taxon>Bacilli</taxon>
        <taxon>Bacillales</taxon>
        <taxon>Bacillaceae</taxon>
        <taxon>Aquibacillus</taxon>
    </lineage>
</organism>
<proteinExistence type="predicted"/>
<reference evidence="3 4" key="1">
    <citation type="submission" date="2021-01" db="EMBL/GenBank/DDBJ databases">
        <title>Genomic Encyclopedia of Type Strains, Phase IV (KMG-IV): sequencing the most valuable type-strain genomes for metagenomic binning, comparative biology and taxonomic classification.</title>
        <authorList>
            <person name="Goeker M."/>
        </authorList>
    </citation>
    <scope>NUCLEOTIDE SEQUENCE [LARGE SCALE GENOMIC DNA]</scope>
    <source>
        <strain evidence="3 4">DSM 23711</strain>
    </source>
</reference>
<keyword evidence="1" id="KW-0175">Coiled coil</keyword>
<comment type="caution">
    <text evidence="3">The sequence shown here is derived from an EMBL/GenBank/DDBJ whole genome shotgun (WGS) entry which is preliminary data.</text>
</comment>